<reference evidence="1" key="1">
    <citation type="submission" date="2018-05" db="EMBL/GenBank/DDBJ databases">
        <authorList>
            <person name="Lanie J.A."/>
            <person name="Ng W.-L."/>
            <person name="Kazmierczak K.M."/>
            <person name="Andrzejewski T.M."/>
            <person name="Davidsen T.M."/>
            <person name="Wayne K.J."/>
            <person name="Tettelin H."/>
            <person name="Glass J.I."/>
            <person name="Rusch D."/>
            <person name="Podicherti R."/>
            <person name="Tsui H.-C.T."/>
            <person name="Winkler M.E."/>
        </authorList>
    </citation>
    <scope>NUCLEOTIDE SEQUENCE</scope>
</reference>
<protein>
    <recommendedName>
        <fullName evidence="2">Class I SAM-dependent methyltransferase</fullName>
    </recommendedName>
</protein>
<organism evidence="1">
    <name type="scientific">marine metagenome</name>
    <dbReference type="NCBI Taxonomy" id="408172"/>
    <lineage>
        <taxon>unclassified sequences</taxon>
        <taxon>metagenomes</taxon>
        <taxon>ecological metagenomes</taxon>
    </lineage>
</organism>
<dbReference type="Pfam" id="PF13578">
    <property type="entry name" value="Methyltransf_24"/>
    <property type="match status" value="1"/>
</dbReference>
<dbReference type="Gene3D" id="3.40.50.150">
    <property type="entry name" value="Vaccinia Virus protein VP39"/>
    <property type="match status" value="1"/>
</dbReference>
<dbReference type="SUPFAM" id="SSF53335">
    <property type="entry name" value="S-adenosyl-L-methionine-dependent methyltransferases"/>
    <property type="match status" value="1"/>
</dbReference>
<name>A0A382R5M4_9ZZZZ</name>
<dbReference type="EMBL" id="UINC01119012">
    <property type="protein sequence ID" value="SVC92530.1"/>
    <property type="molecule type" value="Genomic_DNA"/>
</dbReference>
<proteinExistence type="predicted"/>
<dbReference type="InterPro" id="IPR029063">
    <property type="entry name" value="SAM-dependent_MTases_sf"/>
</dbReference>
<feature type="non-terminal residue" evidence="1">
    <location>
        <position position="211"/>
    </location>
</feature>
<evidence type="ECO:0000313" key="1">
    <source>
        <dbReference type="EMBL" id="SVC92530.1"/>
    </source>
</evidence>
<dbReference type="AlphaFoldDB" id="A0A382R5M4"/>
<evidence type="ECO:0008006" key="2">
    <source>
        <dbReference type="Google" id="ProtNLM"/>
    </source>
</evidence>
<gene>
    <name evidence="1" type="ORF">METZ01_LOCUS345384</name>
</gene>
<accession>A0A382R5M4</accession>
<sequence length="211" mass="24179">MTKFSVTTVFSFFVANLSWHPRCSLRMWHGHFCNALGSSMKISENIDSWEGFWGKVKPLLRDRSHSFQIIFDYLDKVDNPFIVETGTYRETNNIAGDGMSTVLFDCYLEFKGGNGVSIDLDQEACKLSRESTKNIEIINEDSLTALSRIQGQADLLYLDSFDVDWDNHWPASTHHMKEFFSARNLLKDGTLVVVDDNYFDDSREHVGKGRV</sequence>